<reference evidence="4 5" key="1">
    <citation type="submission" date="2021-08" db="EMBL/GenBank/DDBJ databases">
        <title>Complete genome sequence of Leptospira kobayashii strain E30.</title>
        <authorList>
            <person name="Nakao R."/>
            <person name="Nakamura S."/>
            <person name="Masuzawa T."/>
            <person name="Koizumi N."/>
        </authorList>
    </citation>
    <scope>NUCLEOTIDE SEQUENCE [LARGE SCALE GENOMIC DNA]</scope>
    <source>
        <strain evidence="4 5">E30</strain>
    </source>
</reference>
<comment type="similarity">
    <text evidence="1 2">Belongs to the zinc-containing alcohol dehydrogenase family. Quinone oxidoreductase subfamily.</text>
</comment>
<dbReference type="InterPro" id="IPR011032">
    <property type="entry name" value="GroES-like_sf"/>
</dbReference>
<dbReference type="InterPro" id="IPR036291">
    <property type="entry name" value="NAD(P)-bd_dom_sf"/>
</dbReference>
<sequence>MNSIAAVFDPLQNKTIFQKINNREEVLGEHDVRVEVKAISVNPVDYKVKSSLSATNPGPKVLGWDVSGTVVELGSQVKTLHKGMEVYYAGAIQRPGGNSKFHIVDEFLVSEKPKTLSYKEAAALPLTTITSYEAIFHKLKLDRTLEKNVLIVGGAGGVGSIAIQILKQMTRAKVIVTAGRKESADWVKSLGADTIIDYKKDFSEQLKEKGIEGAHEILCFNDTDMHYSNMAKAILPFGNICSIVETKQPLDLNLLKQKSAGFLNEFMFTRSLFQTADRMEQQKLLTEVGSLVDKGKIKSTQTIDLGDMTEENLEKAHKLLLEGNVIGKIVLGGLK</sequence>
<name>A0ABM7URQ9_9LEPT</name>
<dbReference type="SMART" id="SM00829">
    <property type="entry name" value="PKS_ER"/>
    <property type="match status" value="1"/>
</dbReference>
<dbReference type="InterPro" id="IPR020843">
    <property type="entry name" value="ER"/>
</dbReference>
<keyword evidence="2" id="KW-0479">Metal-binding</keyword>
<dbReference type="CDD" id="cd08252">
    <property type="entry name" value="AL_MDR"/>
    <property type="match status" value="1"/>
</dbReference>
<dbReference type="PANTHER" id="PTHR11695">
    <property type="entry name" value="ALCOHOL DEHYDROGENASE RELATED"/>
    <property type="match status" value="1"/>
</dbReference>
<dbReference type="SUPFAM" id="SSF50129">
    <property type="entry name" value="GroES-like"/>
    <property type="match status" value="1"/>
</dbReference>
<dbReference type="PANTHER" id="PTHR11695:SF294">
    <property type="entry name" value="RETICULON-4-INTERACTING PROTEIN 1, MITOCHONDRIAL"/>
    <property type="match status" value="1"/>
</dbReference>
<dbReference type="Gene3D" id="3.40.50.720">
    <property type="entry name" value="NAD(P)-binding Rossmann-like Domain"/>
    <property type="match status" value="1"/>
</dbReference>
<keyword evidence="2" id="KW-0560">Oxidoreductase</keyword>
<evidence type="ECO:0000256" key="1">
    <source>
        <dbReference type="ARBA" id="ARBA00010371"/>
    </source>
</evidence>
<dbReference type="Gene3D" id="3.90.180.10">
    <property type="entry name" value="Medium-chain alcohol dehydrogenases, catalytic domain"/>
    <property type="match status" value="1"/>
</dbReference>
<evidence type="ECO:0000313" key="5">
    <source>
        <dbReference type="Proteomes" id="UP000245263"/>
    </source>
</evidence>
<feature type="domain" description="Enoyl reductase (ER)" evidence="3">
    <location>
        <begin position="6"/>
        <end position="331"/>
    </location>
</feature>
<dbReference type="SUPFAM" id="SSF51735">
    <property type="entry name" value="NAD(P)-binding Rossmann-fold domains"/>
    <property type="match status" value="1"/>
</dbReference>
<dbReference type="EMBL" id="AP025028">
    <property type="protein sequence ID" value="BDA79053.1"/>
    <property type="molecule type" value="Genomic_DNA"/>
</dbReference>
<evidence type="ECO:0000313" key="4">
    <source>
        <dbReference type="EMBL" id="BDA79053.1"/>
    </source>
</evidence>
<proteinExistence type="inferred from homology"/>
<dbReference type="Pfam" id="PF08240">
    <property type="entry name" value="ADH_N"/>
    <property type="match status" value="1"/>
</dbReference>
<dbReference type="NCBIfam" id="TIGR02817">
    <property type="entry name" value="adh_fam_1"/>
    <property type="match status" value="1"/>
</dbReference>
<keyword evidence="5" id="KW-1185">Reference proteome</keyword>
<protein>
    <recommendedName>
        <fullName evidence="2">Zinc-type alcohol dehydrogenase-like protein</fullName>
    </recommendedName>
</protein>
<accession>A0ABM7URQ9</accession>
<organism evidence="4 5">
    <name type="scientific">Leptospira kobayashii</name>
    <dbReference type="NCBI Taxonomy" id="1917830"/>
    <lineage>
        <taxon>Bacteria</taxon>
        <taxon>Pseudomonadati</taxon>
        <taxon>Spirochaetota</taxon>
        <taxon>Spirochaetia</taxon>
        <taxon>Leptospirales</taxon>
        <taxon>Leptospiraceae</taxon>
        <taxon>Leptospira</taxon>
    </lineage>
</organism>
<dbReference type="InterPro" id="IPR013149">
    <property type="entry name" value="ADH-like_C"/>
</dbReference>
<dbReference type="Pfam" id="PF00107">
    <property type="entry name" value="ADH_zinc_N"/>
    <property type="match status" value="1"/>
</dbReference>
<gene>
    <name evidence="4" type="ORF">LPTSP3_g19830</name>
</gene>
<evidence type="ECO:0000256" key="2">
    <source>
        <dbReference type="RuleBase" id="RU364000"/>
    </source>
</evidence>
<dbReference type="InterPro" id="IPR013154">
    <property type="entry name" value="ADH-like_N"/>
</dbReference>
<dbReference type="InterPro" id="IPR050700">
    <property type="entry name" value="YIM1/Zinc_Alcohol_DH_Fams"/>
</dbReference>
<dbReference type="Proteomes" id="UP000245263">
    <property type="component" value="Chromosome 1"/>
</dbReference>
<evidence type="ECO:0000259" key="3">
    <source>
        <dbReference type="SMART" id="SM00829"/>
    </source>
</evidence>
<dbReference type="RefSeq" id="WP_109019516.1">
    <property type="nucleotide sequence ID" value="NZ_AP025028.1"/>
</dbReference>
<keyword evidence="2" id="KW-0862">Zinc</keyword>
<dbReference type="InterPro" id="IPR014182">
    <property type="entry name" value="ADH_Zn_typ-1"/>
</dbReference>